<name>A0A5E4QCE3_9NEOP</name>
<evidence type="ECO:0000313" key="2">
    <source>
        <dbReference type="Proteomes" id="UP000324832"/>
    </source>
</evidence>
<keyword evidence="2" id="KW-1185">Reference proteome</keyword>
<organism evidence="1 2">
    <name type="scientific">Leptidea sinapis</name>
    <dbReference type="NCBI Taxonomy" id="189913"/>
    <lineage>
        <taxon>Eukaryota</taxon>
        <taxon>Metazoa</taxon>
        <taxon>Ecdysozoa</taxon>
        <taxon>Arthropoda</taxon>
        <taxon>Hexapoda</taxon>
        <taxon>Insecta</taxon>
        <taxon>Pterygota</taxon>
        <taxon>Neoptera</taxon>
        <taxon>Endopterygota</taxon>
        <taxon>Lepidoptera</taxon>
        <taxon>Glossata</taxon>
        <taxon>Ditrysia</taxon>
        <taxon>Papilionoidea</taxon>
        <taxon>Pieridae</taxon>
        <taxon>Dismorphiinae</taxon>
        <taxon>Leptidea</taxon>
    </lineage>
</organism>
<dbReference type="Proteomes" id="UP000324832">
    <property type="component" value="Unassembled WGS sequence"/>
</dbReference>
<reference evidence="1 2" key="1">
    <citation type="submission" date="2017-07" db="EMBL/GenBank/DDBJ databases">
        <authorList>
            <person name="Talla V."/>
            <person name="Backstrom N."/>
        </authorList>
    </citation>
    <scope>NUCLEOTIDE SEQUENCE [LARGE SCALE GENOMIC DNA]</scope>
</reference>
<evidence type="ECO:0000313" key="1">
    <source>
        <dbReference type="EMBL" id="VVC95952.1"/>
    </source>
</evidence>
<accession>A0A5E4QCE3</accession>
<proteinExistence type="predicted"/>
<sequence>MANSFFILRYPVAQHVGVVCWDDGYFCNNRKTSITAGSLKVPLLKMVENMGALNVPLSVIESTVKDSGASSLSVFRYNSSLDAAGDNSSNSVPTVSTGDGLLAASILACSATSGSSLASSRTFSGAAVLTVLTSRLQKKCPICGYTLAVALRRNTAAMPDAEQLLSLTGNVFAD</sequence>
<gene>
    <name evidence="1" type="ORF">LSINAPIS_LOCUS7566</name>
</gene>
<protein>
    <submittedName>
        <fullName evidence="1">Uncharacterized protein</fullName>
    </submittedName>
</protein>
<dbReference type="EMBL" id="FZQP02002504">
    <property type="protein sequence ID" value="VVC95952.1"/>
    <property type="molecule type" value="Genomic_DNA"/>
</dbReference>
<dbReference type="AlphaFoldDB" id="A0A5E4QCE3"/>